<dbReference type="AlphaFoldDB" id="A0A5C6RUI8"/>
<protein>
    <submittedName>
        <fullName evidence="1">Uncharacterized protein</fullName>
    </submittedName>
</protein>
<gene>
    <name evidence="1" type="ORF">FRY74_05265</name>
</gene>
<dbReference type="PROSITE" id="PS51257">
    <property type="entry name" value="PROKAR_LIPOPROTEIN"/>
    <property type="match status" value="1"/>
</dbReference>
<comment type="caution">
    <text evidence="1">The sequence shown here is derived from an EMBL/GenBank/DDBJ whole genome shotgun (WGS) entry which is preliminary data.</text>
</comment>
<evidence type="ECO:0000313" key="1">
    <source>
        <dbReference type="EMBL" id="TXB65981.1"/>
    </source>
</evidence>
<dbReference type="Proteomes" id="UP000321721">
    <property type="component" value="Unassembled WGS sequence"/>
</dbReference>
<proteinExistence type="predicted"/>
<keyword evidence="2" id="KW-1185">Reference proteome</keyword>
<sequence length="158" mass="17278">MKNNLYILFILTIFLGCSKTDESLPDPVLPTVSSGVTDDTNFIFTGEMYVNKYDAAGTSLSNYQLTNIVSKLIGTNPDYSLVAIINGASLKGETTNIIEVNIPNKFFNNLSVAGTGIFISGVYDGKYANDSLYYTVAYTDIENNNLLLSYRGKLSSSY</sequence>
<dbReference type="EMBL" id="VOOS01000002">
    <property type="protein sequence ID" value="TXB65981.1"/>
    <property type="molecule type" value="Genomic_DNA"/>
</dbReference>
<reference evidence="1 2" key="1">
    <citation type="submission" date="2019-08" db="EMBL/GenBank/DDBJ databases">
        <title>Genome of Vicingus serpentipes NCIMB 15042.</title>
        <authorList>
            <person name="Bowman J.P."/>
        </authorList>
    </citation>
    <scope>NUCLEOTIDE SEQUENCE [LARGE SCALE GENOMIC DNA]</scope>
    <source>
        <strain evidence="1 2">NCIMB 15042</strain>
    </source>
</reference>
<name>A0A5C6RUI8_9FLAO</name>
<accession>A0A5C6RUI8</accession>
<organism evidence="1 2">
    <name type="scientific">Vicingus serpentipes</name>
    <dbReference type="NCBI Taxonomy" id="1926625"/>
    <lineage>
        <taxon>Bacteria</taxon>
        <taxon>Pseudomonadati</taxon>
        <taxon>Bacteroidota</taxon>
        <taxon>Flavobacteriia</taxon>
        <taxon>Flavobacteriales</taxon>
        <taxon>Vicingaceae</taxon>
        <taxon>Vicingus</taxon>
    </lineage>
</organism>
<evidence type="ECO:0000313" key="2">
    <source>
        <dbReference type="Proteomes" id="UP000321721"/>
    </source>
</evidence>
<dbReference type="OrthoDB" id="662996at2"/>
<dbReference type="RefSeq" id="WP_147099327.1">
    <property type="nucleotide sequence ID" value="NZ_VOOS01000002.1"/>
</dbReference>